<dbReference type="Gene3D" id="3.30.2350.10">
    <property type="entry name" value="Pseudouridine synthase"/>
    <property type="match status" value="1"/>
</dbReference>
<evidence type="ECO:0000313" key="5">
    <source>
        <dbReference type="Proteomes" id="UP000078542"/>
    </source>
</evidence>
<dbReference type="PANTHER" id="PTHR21600:SF83">
    <property type="entry name" value="PSEUDOURIDYLATE SYNTHASE RPUSD4, MITOCHONDRIAL"/>
    <property type="match status" value="1"/>
</dbReference>
<evidence type="ECO:0000256" key="3">
    <source>
        <dbReference type="ARBA" id="ARBA00023235"/>
    </source>
</evidence>
<dbReference type="STRING" id="456900.A0A195D5H9"/>
<evidence type="ECO:0000256" key="1">
    <source>
        <dbReference type="ARBA" id="ARBA00001166"/>
    </source>
</evidence>
<dbReference type="AlphaFoldDB" id="A0A195D5H9"/>
<dbReference type="InterPro" id="IPR020103">
    <property type="entry name" value="PsdUridine_synth_cat_dom_sf"/>
</dbReference>
<dbReference type="GO" id="GO:0009982">
    <property type="term" value="F:pseudouridine synthase activity"/>
    <property type="evidence" value="ECO:0007669"/>
    <property type="project" value="InterPro"/>
</dbReference>
<accession>A0A195D5H9</accession>
<dbReference type="GO" id="GO:0003723">
    <property type="term" value="F:RNA binding"/>
    <property type="evidence" value="ECO:0007669"/>
    <property type="project" value="InterPro"/>
</dbReference>
<dbReference type="InterPro" id="IPR050188">
    <property type="entry name" value="RluA_PseudoU_synthase"/>
</dbReference>
<keyword evidence="5" id="KW-1185">Reference proteome</keyword>
<gene>
    <name evidence="4" type="ORF">ALC62_00956</name>
</gene>
<name>A0A195D5H9_9HYME</name>
<reference evidence="4 5" key="1">
    <citation type="submission" date="2016-03" db="EMBL/GenBank/DDBJ databases">
        <title>Cyphomyrmex costatus WGS genome.</title>
        <authorList>
            <person name="Nygaard S."/>
            <person name="Hu H."/>
            <person name="Boomsma J."/>
            <person name="Zhang G."/>
        </authorList>
    </citation>
    <scope>NUCLEOTIDE SEQUENCE [LARGE SCALE GENOMIC DNA]</scope>
    <source>
        <strain evidence="4">MS0001</strain>
        <tissue evidence="4">Whole body</tissue>
    </source>
</reference>
<comment type="similarity">
    <text evidence="2">Belongs to the pseudouridine synthase RluA family.</text>
</comment>
<organism evidence="4 5">
    <name type="scientific">Cyphomyrmex costatus</name>
    <dbReference type="NCBI Taxonomy" id="456900"/>
    <lineage>
        <taxon>Eukaryota</taxon>
        <taxon>Metazoa</taxon>
        <taxon>Ecdysozoa</taxon>
        <taxon>Arthropoda</taxon>
        <taxon>Hexapoda</taxon>
        <taxon>Insecta</taxon>
        <taxon>Pterygota</taxon>
        <taxon>Neoptera</taxon>
        <taxon>Endopterygota</taxon>
        <taxon>Hymenoptera</taxon>
        <taxon>Apocrita</taxon>
        <taxon>Aculeata</taxon>
        <taxon>Formicoidea</taxon>
        <taxon>Formicidae</taxon>
        <taxon>Myrmicinae</taxon>
        <taxon>Cyphomyrmex</taxon>
    </lineage>
</organism>
<sequence length="372" mass="42843">MKGAMTVLRSVRTSEFAIIRTCYRKYCTTENHMTTTKQKVIHPYSQIHPWKSENEFANDLLKNVVYNSDGIIAVNKPYGIPMLNSRPNINVPLHLHHKIVGAKDYTLNDILPYLAKELDVPMLIPCLGSEKYMSGIYVFGINNEVCHQINLAAKRTRGKYRKYWVVTTRVPNEIKGKHHLGMILKVSALGDKKPVILTQWSNNSWKRDEVKIMNVDYKVISNSTHNLSSLIEIVSSSRKWHSVRLFTSTMLYSPILGDNIHGSRVQEVMGTWLKIDPFADSSWDLPKLNRQLLDLLDIKPSQQEIVPVHIHLRSVHLIFGKEQKDLIIEAPLIHPFDWTCKQLQFKIPGEIRNSVNEENEEELIYMNAHDGN</sequence>
<dbReference type="Proteomes" id="UP000078542">
    <property type="component" value="Unassembled WGS sequence"/>
</dbReference>
<proteinExistence type="inferred from homology"/>
<evidence type="ECO:0000256" key="2">
    <source>
        <dbReference type="ARBA" id="ARBA00010876"/>
    </source>
</evidence>
<dbReference type="SUPFAM" id="SSF55120">
    <property type="entry name" value="Pseudouridine synthase"/>
    <property type="match status" value="1"/>
</dbReference>
<dbReference type="GO" id="GO:0001522">
    <property type="term" value="P:pseudouridine synthesis"/>
    <property type="evidence" value="ECO:0007669"/>
    <property type="project" value="InterPro"/>
</dbReference>
<dbReference type="EMBL" id="KQ976818">
    <property type="protein sequence ID" value="KYN08111.1"/>
    <property type="molecule type" value="Genomic_DNA"/>
</dbReference>
<dbReference type="PANTHER" id="PTHR21600">
    <property type="entry name" value="MITOCHONDRIAL RNA PSEUDOURIDINE SYNTHASE"/>
    <property type="match status" value="1"/>
</dbReference>
<dbReference type="KEGG" id="ccoa:108776778"/>
<evidence type="ECO:0000313" key="4">
    <source>
        <dbReference type="EMBL" id="KYN08111.1"/>
    </source>
</evidence>
<comment type="catalytic activity">
    <reaction evidence="1">
        <text>a uridine in mRNA = a pseudouridine in mRNA</text>
        <dbReference type="Rhea" id="RHEA:56644"/>
        <dbReference type="Rhea" id="RHEA-COMP:14658"/>
        <dbReference type="Rhea" id="RHEA-COMP:14659"/>
        <dbReference type="ChEBI" id="CHEBI:65314"/>
        <dbReference type="ChEBI" id="CHEBI:65315"/>
    </reaction>
</comment>
<dbReference type="OrthoDB" id="428658at2759"/>
<protein>
    <submittedName>
        <fullName evidence="4">RNA pseudouridylate synthase domain-containing protein 4</fullName>
    </submittedName>
</protein>
<keyword evidence="3" id="KW-0413">Isomerase</keyword>